<dbReference type="PIRSF" id="PIRSF006336">
    <property type="entry name" value="B-gal"/>
    <property type="match status" value="1"/>
</dbReference>
<dbReference type="Pfam" id="PF01301">
    <property type="entry name" value="Glyco_hydro_35"/>
    <property type="match status" value="1"/>
</dbReference>
<dbReference type="InterPro" id="IPR048912">
    <property type="entry name" value="BetaGal1-like_ABD1"/>
</dbReference>
<dbReference type="Gene3D" id="3.20.20.80">
    <property type="entry name" value="Glycosidases"/>
    <property type="match status" value="1"/>
</dbReference>
<dbReference type="InterPro" id="IPR048913">
    <property type="entry name" value="BetaGal_gal-bd"/>
</dbReference>
<dbReference type="PANTHER" id="PTHR23421">
    <property type="entry name" value="BETA-GALACTOSIDASE RELATED"/>
    <property type="match status" value="1"/>
</dbReference>
<evidence type="ECO:0000256" key="1">
    <source>
        <dbReference type="ARBA" id="ARBA00009809"/>
    </source>
</evidence>
<evidence type="ECO:0000259" key="6">
    <source>
        <dbReference type="Pfam" id="PF21317"/>
    </source>
</evidence>
<dbReference type="InterPro" id="IPR001944">
    <property type="entry name" value="Glycoside_Hdrlase_35"/>
</dbReference>
<dbReference type="AlphaFoldDB" id="A0A8C2IR08"/>
<dbReference type="SUPFAM" id="SSF51445">
    <property type="entry name" value="(Trans)glycosidases"/>
    <property type="match status" value="1"/>
</dbReference>
<evidence type="ECO:0000256" key="2">
    <source>
        <dbReference type="ARBA" id="ARBA00022801"/>
    </source>
</evidence>
<comment type="similarity">
    <text evidence="1 4">Belongs to the glycosyl hydrolase 35 family.</text>
</comment>
<reference evidence="8" key="1">
    <citation type="submission" date="2025-08" db="UniProtKB">
        <authorList>
            <consortium name="Ensembl"/>
        </authorList>
    </citation>
    <scope>IDENTIFICATION</scope>
</reference>
<dbReference type="InterPro" id="IPR017853">
    <property type="entry name" value="GH"/>
</dbReference>
<dbReference type="Pfam" id="PF21317">
    <property type="entry name" value="BetaGal_ABD_1"/>
    <property type="match status" value="1"/>
</dbReference>
<evidence type="ECO:0000256" key="3">
    <source>
        <dbReference type="ARBA" id="ARBA00023295"/>
    </source>
</evidence>
<proteinExistence type="inferred from homology"/>
<organism evidence="8 9">
    <name type="scientific">Cyprinus carpio</name>
    <name type="common">Common carp</name>
    <dbReference type="NCBI Taxonomy" id="7962"/>
    <lineage>
        <taxon>Eukaryota</taxon>
        <taxon>Metazoa</taxon>
        <taxon>Chordata</taxon>
        <taxon>Craniata</taxon>
        <taxon>Vertebrata</taxon>
        <taxon>Euteleostomi</taxon>
        <taxon>Actinopterygii</taxon>
        <taxon>Neopterygii</taxon>
        <taxon>Teleostei</taxon>
        <taxon>Ostariophysi</taxon>
        <taxon>Cypriniformes</taxon>
        <taxon>Cyprinidae</taxon>
        <taxon>Cyprininae</taxon>
        <taxon>Cyprinus</taxon>
    </lineage>
</organism>
<name>A0A8C2IR08_CYPCA</name>
<evidence type="ECO:0000259" key="7">
    <source>
        <dbReference type="Pfam" id="PF21467"/>
    </source>
</evidence>
<dbReference type="Gene3D" id="2.60.120.260">
    <property type="entry name" value="Galactose-binding domain-like"/>
    <property type="match status" value="2"/>
</dbReference>
<evidence type="ECO:0000256" key="4">
    <source>
        <dbReference type="RuleBase" id="RU003679"/>
    </source>
</evidence>
<dbReference type="SUPFAM" id="SSF49785">
    <property type="entry name" value="Galactose-binding domain-like"/>
    <property type="match status" value="1"/>
</dbReference>
<keyword evidence="3" id="KW-0326">Glycosidase</keyword>
<dbReference type="GO" id="GO:0005975">
    <property type="term" value="P:carbohydrate metabolic process"/>
    <property type="evidence" value="ECO:0007669"/>
    <property type="project" value="InterPro"/>
</dbReference>
<sequence length="617" mass="69562">STCSLLTVGLGRVLGLRAINRSMGLRVNSSQFTLGGKPFRILGGSLHYFRLPRAYWMDRMVKMKACGLNTLTVDVPWSLHQPEKGELRFQGGLDIESFLHLAAEVGLWVILRPGPYIGSDLDLGGLPSWLLRDREMKLRTTYPGFIAAVNMYFDKLIPKMVPFQFKKGGPIIAVQVENKYGSHARDGNYMSFIKEALQERGISEVLLTSDDHEGLTYGGVQGGTNKTQELNFLLIKLNKQKKKKSNLKQHMINHIISNQNHPVLVMELWTGRSDGWGGLHHNLVAVVREILRRGMSINLYMFHGGTNFGFMNGALANPSYKALVTSYDYDAPLSEAGDYTPKYHLLRDLLSEILSEMPGLRWKEEYETAILFQHLSLWDALPYTHEPFKSQFPVNMENLPVNNGNGQAYGYTLYETTIIRGGSLKSGRNIQDRALVFVNQSYIGIFHHKNVELAVPDGKKRTLSLLVENCGRVHYGKDMDNQRKGIVGNILLNHTPLRDFTIYSLDMTTDFIDSLYRAPWKSVPNKPSFPGFFQGRLFVNGYPSDTFMKLPGWGKGVVFINGQNMGRYWDAGPQQALFLPGPFLNSGMNQVIVFEEAEGDFKIQFEDSPDLGMTVDI</sequence>
<dbReference type="Pfam" id="PF21467">
    <property type="entry name" value="BetaGal_gal-bd"/>
    <property type="match status" value="1"/>
</dbReference>
<dbReference type="InterPro" id="IPR008979">
    <property type="entry name" value="Galactose-bd-like_sf"/>
</dbReference>
<feature type="domain" description="Glycoside hydrolase 35 catalytic" evidence="5">
    <location>
        <begin position="31"/>
        <end position="352"/>
    </location>
</feature>
<dbReference type="FunFam" id="2.60.120.260:FF:000049">
    <property type="entry name" value="Beta-galactosidase"/>
    <property type="match status" value="1"/>
</dbReference>
<evidence type="ECO:0000259" key="5">
    <source>
        <dbReference type="Pfam" id="PF01301"/>
    </source>
</evidence>
<feature type="domain" description="Beta-galactosidase 1-like first all-beta" evidence="6">
    <location>
        <begin position="406"/>
        <end position="506"/>
    </location>
</feature>
<protein>
    <submittedName>
        <fullName evidence="8">Beta-1,3-glucuronyltransferase 1 (glucuronosyltransferase P) b</fullName>
    </submittedName>
</protein>
<dbReference type="InterPro" id="IPR026283">
    <property type="entry name" value="B-gal_1-like"/>
</dbReference>
<evidence type="ECO:0000313" key="9">
    <source>
        <dbReference type="Proteomes" id="UP000694701"/>
    </source>
</evidence>
<dbReference type="InterPro" id="IPR031330">
    <property type="entry name" value="Gly_Hdrlase_35_cat"/>
</dbReference>
<dbReference type="PRINTS" id="PR00742">
    <property type="entry name" value="GLHYDRLASE35"/>
</dbReference>
<dbReference type="Proteomes" id="UP000694701">
    <property type="component" value="Unplaced"/>
</dbReference>
<dbReference type="GO" id="GO:0004565">
    <property type="term" value="F:beta-galactosidase activity"/>
    <property type="evidence" value="ECO:0007669"/>
    <property type="project" value="InterPro"/>
</dbReference>
<dbReference type="Ensembl" id="ENSCCRT00020091350.1">
    <property type="protein sequence ID" value="ENSCCRP00020083477.1"/>
    <property type="gene ID" value="ENSCCRG00020038510.1"/>
</dbReference>
<feature type="domain" description="Beta-galactosidase galactose-binding" evidence="7">
    <location>
        <begin position="530"/>
        <end position="589"/>
    </location>
</feature>
<evidence type="ECO:0000313" key="8">
    <source>
        <dbReference type="Ensembl" id="ENSCCRP00020083477.1"/>
    </source>
</evidence>
<keyword evidence="2" id="KW-0378">Hydrolase</keyword>
<accession>A0A8C2IR08</accession>